<reference evidence="2 3" key="1">
    <citation type="submission" date="2018-05" db="EMBL/GenBank/DDBJ databases">
        <title>Genomic Encyclopedia of Type Strains, Phase IV (KMG-IV): sequencing the most valuable type-strain genomes for metagenomic binning, comparative biology and taxonomic classification.</title>
        <authorList>
            <person name="Goeker M."/>
        </authorList>
    </citation>
    <scope>NUCLEOTIDE SEQUENCE [LARGE SCALE GENOMIC DNA]</scope>
    <source>
        <strain evidence="2 3">DSM 100333</strain>
    </source>
</reference>
<dbReference type="Proteomes" id="UP000245870">
    <property type="component" value="Unassembled WGS sequence"/>
</dbReference>
<feature type="transmembrane region" description="Helical" evidence="1">
    <location>
        <begin position="6"/>
        <end position="23"/>
    </location>
</feature>
<sequence length="130" mass="14891">MFFTGLIIAISTFLIIGFFHPIVIKTEYYFGIRPWWLFLIGGIICIVCSLLIENAIFSSIVGVVGASMLWSIGELFSQKKRVEKGWFPMNPKRKEEYSTVCQDKVKGQLNHYNSTVIYENAADIDRKNSK</sequence>
<accession>A0A2U0U023</accession>
<keyword evidence="1" id="KW-0472">Membrane</keyword>
<keyword evidence="1" id="KW-1133">Transmembrane helix</keyword>
<evidence type="ECO:0000313" key="3">
    <source>
        <dbReference type="Proteomes" id="UP000245870"/>
    </source>
</evidence>
<evidence type="ECO:0000256" key="1">
    <source>
        <dbReference type="SAM" id="Phobius"/>
    </source>
</evidence>
<keyword evidence="3" id="KW-1185">Reference proteome</keyword>
<dbReference type="EMBL" id="QENY01000021">
    <property type="protein sequence ID" value="PVX49229.1"/>
    <property type="molecule type" value="Genomic_DNA"/>
</dbReference>
<dbReference type="OrthoDB" id="9814848at2"/>
<proteinExistence type="predicted"/>
<dbReference type="AlphaFoldDB" id="A0A2U0U023"/>
<organism evidence="2 3">
    <name type="scientific">Hallella colorans</name>
    <dbReference type="NCBI Taxonomy" id="1703337"/>
    <lineage>
        <taxon>Bacteria</taxon>
        <taxon>Pseudomonadati</taxon>
        <taxon>Bacteroidota</taxon>
        <taxon>Bacteroidia</taxon>
        <taxon>Bacteroidales</taxon>
        <taxon>Prevotellaceae</taxon>
        <taxon>Hallella</taxon>
    </lineage>
</organism>
<name>A0A2U0U023_9BACT</name>
<dbReference type="RefSeq" id="WP_116617192.1">
    <property type="nucleotide sequence ID" value="NZ_CALDWB010000014.1"/>
</dbReference>
<gene>
    <name evidence="2" type="ORF">C7379_1215</name>
</gene>
<evidence type="ECO:0000313" key="2">
    <source>
        <dbReference type="EMBL" id="PVX49229.1"/>
    </source>
</evidence>
<feature type="transmembrane region" description="Helical" evidence="1">
    <location>
        <begin position="35"/>
        <end position="52"/>
    </location>
</feature>
<protein>
    <submittedName>
        <fullName evidence="2">Uncharacterized protein DUF4491</fullName>
    </submittedName>
</protein>
<dbReference type="InterPro" id="IPR027890">
    <property type="entry name" value="DUF4491"/>
</dbReference>
<comment type="caution">
    <text evidence="2">The sequence shown here is derived from an EMBL/GenBank/DDBJ whole genome shotgun (WGS) entry which is preliminary data.</text>
</comment>
<keyword evidence="1" id="KW-0812">Transmembrane</keyword>
<dbReference type="Pfam" id="PF14898">
    <property type="entry name" value="DUF4491"/>
    <property type="match status" value="1"/>
</dbReference>